<dbReference type="KEGG" id="tva:4769472"/>
<dbReference type="VEuPathDB" id="TrichDB:TVAG_005940"/>
<name>A2E701_TRIV3</name>
<feature type="compositionally biased region" description="Basic and acidic residues" evidence="1">
    <location>
        <begin position="136"/>
        <end position="146"/>
    </location>
</feature>
<proteinExistence type="predicted"/>
<dbReference type="EMBL" id="DS113317">
    <property type="protein sequence ID" value="EAY11519.1"/>
    <property type="molecule type" value="Genomic_DNA"/>
</dbReference>
<dbReference type="AlphaFoldDB" id="A2E701"/>
<evidence type="ECO:0000256" key="1">
    <source>
        <dbReference type="SAM" id="MobiDB-lite"/>
    </source>
</evidence>
<feature type="region of interest" description="Disordered" evidence="1">
    <location>
        <begin position="126"/>
        <end position="146"/>
    </location>
</feature>
<dbReference type="Proteomes" id="UP000001542">
    <property type="component" value="Unassembled WGS sequence"/>
</dbReference>
<accession>A2E701</accession>
<feature type="compositionally biased region" description="Low complexity" evidence="1">
    <location>
        <begin position="126"/>
        <end position="135"/>
    </location>
</feature>
<reference evidence="2" key="2">
    <citation type="journal article" date="2007" name="Science">
        <title>Draft genome sequence of the sexually transmitted pathogen Trichomonas vaginalis.</title>
        <authorList>
            <person name="Carlton J.M."/>
            <person name="Hirt R.P."/>
            <person name="Silva J.C."/>
            <person name="Delcher A.L."/>
            <person name="Schatz M."/>
            <person name="Zhao Q."/>
            <person name="Wortman J.R."/>
            <person name="Bidwell S.L."/>
            <person name="Alsmark U.C.M."/>
            <person name="Besteiro S."/>
            <person name="Sicheritz-Ponten T."/>
            <person name="Noel C.J."/>
            <person name="Dacks J.B."/>
            <person name="Foster P.G."/>
            <person name="Simillion C."/>
            <person name="Van de Peer Y."/>
            <person name="Miranda-Saavedra D."/>
            <person name="Barton G.J."/>
            <person name="Westrop G.D."/>
            <person name="Mueller S."/>
            <person name="Dessi D."/>
            <person name="Fiori P.L."/>
            <person name="Ren Q."/>
            <person name="Paulsen I."/>
            <person name="Zhang H."/>
            <person name="Bastida-Corcuera F.D."/>
            <person name="Simoes-Barbosa A."/>
            <person name="Brown M.T."/>
            <person name="Hayes R.D."/>
            <person name="Mukherjee M."/>
            <person name="Okumura C.Y."/>
            <person name="Schneider R."/>
            <person name="Smith A.J."/>
            <person name="Vanacova S."/>
            <person name="Villalvazo M."/>
            <person name="Haas B.J."/>
            <person name="Pertea M."/>
            <person name="Feldblyum T.V."/>
            <person name="Utterback T.R."/>
            <person name="Shu C.L."/>
            <person name="Osoegawa K."/>
            <person name="de Jong P.J."/>
            <person name="Hrdy I."/>
            <person name="Horvathova L."/>
            <person name="Zubacova Z."/>
            <person name="Dolezal P."/>
            <person name="Malik S.B."/>
            <person name="Logsdon J.M. Jr."/>
            <person name="Henze K."/>
            <person name="Gupta A."/>
            <person name="Wang C.C."/>
            <person name="Dunne R.L."/>
            <person name="Upcroft J.A."/>
            <person name="Upcroft P."/>
            <person name="White O."/>
            <person name="Salzberg S.L."/>
            <person name="Tang P."/>
            <person name="Chiu C.-H."/>
            <person name="Lee Y.-S."/>
            <person name="Embley T.M."/>
            <person name="Coombs G.H."/>
            <person name="Mottram J.C."/>
            <person name="Tachezy J."/>
            <person name="Fraser-Liggett C.M."/>
            <person name="Johnson P.J."/>
        </authorList>
    </citation>
    <scope>NUCLEOTIDE SEQUENCE [LARGE SCALE GENOMIC DNA]</scope>
    <source>
        <strain evidence="2">G3</strain>
    </source>
</reference>
<protein>
    <submittedName>
        <fullName evidence="2">Uncharacterized protein</fullName>
    </submittedName>
</protein>
<dbReference type="InParanoid" id="A2E701"/>
<evidence type="ECO:0000313" key="3">
    <source>
        <dbReference type="Proteomes" id="UP000001542"/>
    </source>
</evidence>
<dbReference type="VEuPathDB" id="TrichDB:TVAGG3_0982440"/>
<sequence>MATSKASEIDEILKTNLRDITNNRFSSQIDTVTRKIDDLEIDINNRKFLLNSTKKSYQYQVESPKVSTIKHVIDRLTTIKSKPNISISDTSRIDALISMFEAMIHEDIDESKFLLHINAMKSLLNSPSKSSTSPLHESKEFKFESEEKNKAHKKLSSFQFLQKIQKVREIASNL</sequence>
<reference evidence="2" key="1">
    <citation type="submission" date="2006-10" db="EMBL/GenBank/DDBJ databases">
        <authorList>
            <person name="Amadeo P."/>
            <person name="Zhao Q."/>
            <person name="Wortman J."/>
            <person name="Fraser-Liggett C."/>
            <person name="Carlton J."/>
        </authorList>
    </citation>
    <scope>NUCLEOTIDE SEQUENCE</scope>
    <source>
        <strain evidence="2">G3</strain>
    </source>
</reference>
<evidence type="ECO:0000313" key="2">
    <source>
        <dbReference type="EMBL" id="EAY11519.1"/>
    </source>
</evidence>
<organism evidence="2 3">
    <name type="scientific">Trichomonas vaginalis (strain ATCC PRA-98 / G3)</name>
    <dbReference type="NCBI Taxonomy" id="412133"/>
    <lineage>
        <taxon>Eukaryota</taxon>
        <taxon>Metamonada</taxon>
        <taxon>Parabasalia</taxon>
        <taxon>Trichomonadida</taxon>
        <taxon>Trichomonadidae</taxon>
        <taxon>Trichomonas</taxon>
    </lineage>
</organism>
<keyword evidence="3" id="KW-1185">Reference proteome</keyword>
<gene>
    <name evidence="2" type="ORF">TVAG_005940</name>
</gene>